<comment type="caution">
    <text evidence="5">The sequence shown here is derived from an EMBL/GenBank/DDBJ whole genome shotgun (WGS) entry which is preliminary data.</text>
</comment>
<dbReference type="Proteomes" id="UP000389128">
    <property type="component" value="Unassembled WGS sequence"/>
</dbReference>
<proteinExistence type="predicted"/>
<organism evidence="5 6">
    <name type="scientific">Zoogloea oleivorans</name>
    <dbReference type="NCBI Taxonomy" id="1552750"/>
    <lineage>
        <taxon>Bacteria</taxon>
        <taxon>Pseudomonadati</taxon>
        <taxon>Pseudomonadota</taxon>
        <taxon>Betaproteobacteria</taxon>
        <taxon>Rhodocyclales</taxon>
        <taxon>Zoogloeaceae</taxon>
        <taxon>Zoogloea</taxon>
    </lineage>
</organism>
<dbReference type="OrthoDB" id="9813903at2"/>
<feature type="transmembrane region" description="Helical" evidence="3">
    <location>
        <begin position="24"/>
        <end position="44"/>
    </location>
</feature>
<feature type="domain" description="GGDEF" evidence="4">
    <location>
        <begin position="225"/>
        <end position="356"/>
    </location>
</feature>
<protein>
    <recommendedName>
        <fullName evidence="1">diguanylate cyclase</fullName>
        <ecNumber evidence="1">2.7.7.65</ecNumber>
    </recommendedName>
</protein>
<reference evidence="5 6" key="1">
    <citation type="submission" date="2019-01" db="EMBL/GenBank/DDBJ databases">
        <title>Zoogloea oleivorans genome sequencing and assembly.</title>
        <authorList>
            <person name="Tancsics A."/>
            <person name="Farkas M."/>
            <person name="Kriszt B."/>
            <person name="Maroti G."/>
            <person name="Horvath B."/>
        </authorList>
    </citation>
    <scope>NUCLEOTIDE SEQUENCE [LARGE SCALE GENOMIC DNA]</scope>
    <source>
        <strain evidence="5 6">Buc</strain>
    </source>
</reference>
<sequence length="356" mass="39265">MPFHFLLTSGITFAADEEYLELRFRVLNSLMLVGLLSTGLFIGLDWTGINSLGHRQLAATQANLLLTALLMVALRNRKQLLRPISTTFILVNLMTYTSALIWVTNDELRVLWFHLAVMFSCVLLGSRSGLTMTALSIGLILMAQPLMAPPFTPNALTTLVISLLVTGFGAFTYTRRSESAFERLRMSNIELRALASRDPLTGLLNPRAFGDIANQLIRISQRKGQTASMLFIDLDHFKHINDQYGHATGDIVLRAVAQELGNHTRKSDVLGRIGGEEFLFFLPDTTADSAREVAEKLRLAIQAMRISLADDTQIQVSASIGVSQSLPTDSTISALQRRADQAMYLAKAQGRNRVAG</sequence>
<dbReference type="SUPFAM" id="SSF55073">
    <property type="entry name" value="Nucleotide cyclase"/>
    <property type="match status" value="1"/>
</dbReference>
<feature type="transmembrane region" description="Helical" evidence="3">
    <location>
        <begin position="56"/>
        <end position="74"/>
    </location>
</feature>
<dbReference type="Pfam" id="PF00990">
    <property type="entry name" value="GGDEF"/>
    <property type="match status" value="1"/>
</dbReference>
<feature type="transmembrane region" description="Helical" evidence="3">
    <location>
        <begin position="110"/>
        <end position="143"/>
    </location>
</feature>
<name>A0A6C2D3G0_9RHOO</name>
<evidence type="ECO:0000256" key="1">
    <source>
        <dbReference type="ARBA" id="ARBA00012528"/>
    </source>
</evidence>
<dbReference type="CDD" id="cd01949">
    <property type="entry name" value="GGDEF"/>
    <property type="match status" value="1"/>
</dbReference>
<evidence type="ECO:0000259" key="4">
    <source>
        <dbReference type="PROSITE" id="PS50887"/>
    </source>
</evidence>
<keyword evidence="3" id="KW-0812">Transmembrane</keyword>
<dbReference type="InterPro" id="IPR050469">
    <property type="entry name" value="Diguanylate_Cyclase"/>
</dbReference>
<keyword evidence="3" id="KW-1133">Transmembrane helix</keyword>
<dbReference type="RefSeq" id="WP_148578285.1">
    <property type="nucleotide sequence ID" value="NZ_SDKK01000005.1"/>
</dbReference>
<feature type="transmembrane region" description="Helical" evidence="3">
    <location>
        <begin position="80"/>
        <end position="103"/>
    </location>
</feature>
<dbReference type="GO" id="GO:0043709">
    <property type="term" value="P:cell adhesion involved in single-species biofilm formation"/>
    <property type="evidence" value="ECO:0007669"/>
    <property type="project" value="TreeGrafter"/>
</dbReference>
<evidence type="ECO:0000313" key="6">
    <source>
        <dbReference type="Proteomes" id="UP000389128"/>
    </source>
</evidence>
<keyword evidence="3" id="KW-0472">Membrane</keyword>
<dbReference type="FunFam" id="3.30.70.270:FF:000001">
    <property type="entry name" value="Diguanylate cyclase domain protein"/>
    <property type="match status" value="1"/>
</dbReference>
<feature type="transmembrane region" description="Helical" evidence="3">
    <location>
        <begin position="155"/>
        <end position="174"/>
    </location>
</feature>
<comment type="catalytic activity">
    <reaction evidence="2">
        <text>2 GTP = 3',3'-c-di-GMP + 2 diphosphate</text>
        <dbReference type="Rhea" id="RHEA:24898"/>
        <dbReference type="ChEBI" id="CHEBI:33019"/>
        <dbReference type="ChEBI" id="CHEBI:37565"/>
        <dbReference type="ChEBI" id="CHEBI:58805"/>
        <dbReference type="EC" id="2.7.7.65"/>
    </reaction>
</comment>
<dbReference type="SMART" id="SM00267">
    <property type="entry name" value="GGDEF"/>
    <property type="match status" value="1"/>
</dbReference>
<dbReference type="PANTHER" id="PTHR45138:SF9">
    <property type="entry name" value="DIGUANYLATE CYCLASE DGCM-RELATED"/>
    <property type="match status" value="1"/>
</dbReference>
<dbReference type="InterPro" id="IPR000160">
    <property type="entry name" value="GGDEF_dom"/>
</dbReference>
<dbReference type="PANTHER" id="PTHR45138">
    <property type="entry name" value="REGULATORY COMPONENTS OF SENSORY TRANSDUCTION SYSTEM"/>
    <property type="match status" value="1"/>
</dbReference>
<accession>A0A6C2D3G0</accession>
<dbReference type="InterPro" id="IPR043128">
    <property type="entry name" value="Rev_trsase/Diguanyl_cyclase"/>
</dbReference>
<dbReference type="EC" id="2.7.7.65" evidence="1"/>
<dbReference type="GO" id="GO:0052621">
    <property type="term" value="F:diguanylate cyclase activity"/>
    <property type="evidence" value="ECO:0007669"/>
    <property type="project" value="UniProtKB-EC"/>
</dbReference>
<keyword evidence="6" id="KW-1185">Reference proteome</keyword>
<dbReference type="NCBIfam" id="TIGR00254">
    <property type="entry name" value="GGDEF"/>
    <property type="match status" value="1"/>
</dbReference>
<gene>
    <name evidence="5" type="ORF">ETQ85_06750</name>
</gene>
<dbReference type="InterPro" id="IPR029787">
    <property type="entry name" value="Nucleotide_cyclase"/>
</dbReference>
<dbReference type="PROSITE" id="PS50887">
    <property type="entry name" value="GGDEF"/>
    <property type="match status" value="1"/>
</dbReference>
<evidence type="ECO:0000256" key="3">
    <source>
        <dbReference type="SAM" id="Phobius"/>
    </source>
</evidence>
<evidence type="ECO:0000313" key="5">
    <source>
        <dbReference type="EMBL" id="TYC60195.1"/>
    </source>
</evidence>
<dbReference type="EMBL" id="SDKK01000005">
    <property type="protein sequence ID" value="TYC60195.1"/>
    <property type="molecule type" value="Genomic_DNA"/>
</dbReference>
<evidence type="ECO:0000256" key="2">
    <source>
        <dbReference type="ARBA" id="ARBA00034247"/>
    </source>
</evidence>
<dbReference type="AlphaFoldDB" id="A0A6C2D3G0"/>
<dbReference type="GO" id="GO:0005886">
    <property type="term" value="C:plasma membrane"/>
    <property type="evidence" value="ECO:0007669"/>
    <property type="project" value="TreeGrafter"/>
</dbReference>
<dbReference type="Gene3D" id="3.30.70.270">
    <property type="match status" value="1"/>
</dbReference>
<dbReference type="GO" id="GO:1902201">
    <property type="term" value="P:negative regulation of bacterial-type flagellum-dependent cell motility"/>
    <property type="evidence" value="ECO:0007669"/>
    <property type="project" value="TreeGrafter"/>
</dbReference>